<dbReference type="STRING" id="48709.A0A1D2MVB3"/>
<protein>
    <submittedName>
        <fullName evidence="12">Putative defense protein 3</fullName>
    </submittedName>
</protein>
<evidence type="ECO:0000256" key="6">
    <source>
        <dbReference type="ARBA" id="ARBA00022729"/>
    </source>
</evidence>
<feature type="domain" description="Reelin" evidence="11">
    <location>
        <begin position="8"/>
        <end position="182"/>
    </location>
</feature>
<reference evidence="12 13" key="1">
    <citation type="journal article" date="2016" name="Genome Biol. Evol.">
        <title>Gene Family Evolution Reflects Adaptation to Soil Environmental Stressors in the Genome of the Collembolan Orchesella cincta.</title>
        <authorList>
            <person name="Faddeeva-Vakhrusheva A."/>
            <person name="Derks M.F."/>
            <person name="Anvar S.Y."/>
            <person name="Agamennone V."/>
            <person name="Suring W."/>
            <person name="Smit S."/>
            <person name="van Straalen N.M."/>
            <person name="Roelofs D."/>
        </authorList>
    </citation>
    <scope>NUCLEOTIDE SEQUENCE [LARGE SCALE GENOMIC DNA]</scope>
    <source>
        <tissue evidence="12">Mixed pool</tissue>
    </source>
</reference>
<keyword evidence="4" id="KW-0929">Antimicrobial</keyword>
<evidence type="ECO:0000256" key="10">
    <source>
        <dbReference type="SAM" id="SignalP"/>
    </source>
</evidence>
<dbReference type="OrthoDB" id="6418377at2759"/>
<evidence type="ECO:0000256" key="2">
    <source>
        <dbReference type="ARBA" id="ARBA00008501"/>
    </source>
</evidence>
<comment type="similarity">
    <text evidence="2">Belongs to the insect defense protein family.</text>
</comment>
<keyword evidence="13" id="KW-1185">Reference proteome</keyword>
<evidence type="ECO:0000256" key="5">
    <source>
        <dbReference type="ARBA" id="ARBA00022588"/>
    </source>
</evidence>
<dbReference type="PROSITE" id="PS51019">
    <property type="entry name" value="REELIN"/>
    <property type="match status" value="1"/>
</dbReference>
<evidence type="ECO:0000313" key="13">
    <source>
        <dbReference type="Proteomes" id="UP000094527"/>
    </source>
</evidence>
<feature type="chain" id="PRO_5008904593" evidence="10">
    <location>
        <begin position="22"/>
        <end position="218"/>
    </location>
</feature>
<evidence type="ECO:0000256" key="7">
    <source>
        <dbReference type="ARBA" id="ARBA00022859"/>
    </source>
</evidence>
<evidence type="ECO:0000256" key="8">
    <source>
        <dbReference type="ARBA" id="ARBA00023022"/>
    </source>
</evidence>
<evidence type="ECO:0000259" key="11">
    <source>
        <dbReference type="PROSITE" id="PS51019"/>
    </source>
</evidence>
<dbReference type="PANTHER" id="PTHR45828">
    <property type="entry name" value="CYTOCHROME B561/FERRIC REDUCTASE TRANSMEMBRANE"/>
    <property type="match status" value="1"/>
</dbReference>
<sequence length="218" mass="23777">MQTFTVALALTLLCTISTVNAFGSGAPEGVCVSMLPGHRALPSPDTFPYKVVLSKQTVTSEESVDITITSLSGEREFKGFILQVRKAGEEKAYGEFKVDSGDETTQTLDCFETSRNAITHASNVPKKSVKVEWVAPEEEGVYEVLVTIVGKGYGEFWKPQTHGEKITVVSGEDEDAKARIEKARQGQQRSDSSQYSKKDNRSGQVISFNMKEADVAGI</sequence>
<dbReference type="AlphaFoldDB" id="A0A1D2MVB3"/>
<evidence type="ECO:0000313" key="12">
    <source>
        <dbReference type="EMBL" id="ODM96841.1"/>
    </source>
</evidence>
<organism evidence="12 13">
    <name type="scientific">Orchesella cincta</name>
    <name type="common">Springtail</name>
    <name type="synonym">Podura cincta</name>
    <dbReference type="NCBI Taxonomy" id="48709"/>
    <lineage>
        <taxon>Eukaryota</taxon>
        <taxon>Metazoa</taxon>
        <taxon>Ecdysozoa</taxon>
        <taxon>Arthropoda</taxon>
        <taxon>Hexapoda</taxon>
        <taxon>Collembola</taxon>
        <taxon>Entomobryomorpha</taxon>
        <taxon>Entomobryoidea</taxon>
        <taxon>Orchesellidae</taxon>
        <taxon>Orchesellinae</taxon>
        <taxon>Orchesella</taxon>
    </lineage>
</organism>
<dbReference type="PANTHER" id="PTHR45828:SF9">
    <property type="entry name" value="CELL WALL INTEGRITY AND STRESS RESPONSE COMPONENT 4-LIKE-RELATED"/>
    <property type="match status" value="1"/>
</dbReference>
<dbReference type="Proteomes" id="UP000094527">
    <property type="component" value="Unassembled WGS sequence"/>
</dbReference>
<dbReference type="Gene3D" id="2.60.40.4060">
    <property type="entry name" value="Reeler domain"/>
    <property type="match status" value="1"/>
</dbReference>
<keyword evidence="5" id="KW-0399">Innate immunity</keyword>
<feature type="signal peptide" evidence="10">
    <location>
        <begin position="1"/>
        <end position="21"/>
    </location>
</feature>
<comment type="subcellular location">
    <subcellularLocation>
        <location evidence="1">Secreted</location>
    </subcellularLocation>
</comment>
<dbReference type="InterPro" id="IPR051237">
    <property type="entry name" value="Ferric-chelate_Red/DefProt"/>
</dbReference>
<keyword evidence="7" id="KW-0391">Immunity</keyword>
<accession>A0A1D2MVB3</accession>
<dbReference type="EMBL" id="LJIJ01000499">
    <property type="protein sequence ID" value="ODM96841.1"/>
    <property type="molecule type" value="Genomic_DNA"/>
</dbReference>
<evidence type="ECO:0000256" key="1">
    <source>
        <dbReference type="ARBA" id="ARBA00004613"/>
    </source>
</evidence>
<proteinExistence type="inferred from homology"/>
<name>A0A1D2MVB3_ORCCI</name>
<keyword evidence="3" id="KW-0964">Secreted</keyword>
<dbReference type="CDD" id="cd08544">
    <property type="entry name" value="Reeler"/>
    <property type="match status" value="1"/>
</dbReference>
<feature type="region of interest" description="Disordered" evidence="9">
    <location>
        <begin position="172"/>
        <end position="204"/>
    </location>
</feature>
<dbReference type="GO" id="GO:0016020">
    <property type="term" value="C:membrane"/>
    <property type="evidence" value="ECO:0007669"/>
    <property type="project" value="TreeGrafter"/>
</dbReference>
<evidence type="ECO:0000256" key="4">
    <source>
        <dbReference type="ARBA" id="ARBA00022529"/>
    </source>
</evidence>
<evidence type="ECO:0000256" key="9">
    <source>
        <dbReference type="SAM" id="MobiDB-lite"/>
    </source>
</evidence>
<gene>
    <name evidence="12" type="ORF">Ocin01_09839</name>
</gene>
<feature type="compositionally biased region" description="Polar residues" evidence="9">
    <location>
        <begin position="185"/>
        <end position="195"/>
    </location>
</feature>
<dbReference type="GO" id="GO:0045087">
    <property type="term" value="P:innate immune response"/>
    <property type="evidence" value="ECO:0007669"/>
    <property type="project" value="UniProtKB-KW"/>
</dbReference>
<keyword evidence="6 10" id="KW-0732">Signal</keyword>
<dbReference type="OMA" id="AITFNWI"/>
<dbReference type="InterPro" id="IPR002861">
    <property type="entry name" value="Reeler_dom"/>
</dbReference>
<dbReference type="Pfam" id="PF02014">
    <property type="entry name" value="Reeler"/>
    <property type="match status" value="1"/>
</dbReference>
<dbReference type="InterPro" id="IPR042307">
    <property type="entry name" value="Reeler_sf"/>
</dbReference>
<evidence type="ECO:0000256" key="3">
    <source>
        <dbReference type="ARBA" id="ARBA00022525"/>
    </source>
</evidence>
<dbReference type="GO" id="GO:0005576">
    <property type="term" value="C:extracellular region"/>
    <property type="evidence" value="ECO:0007669"/>
    <property type="project" value="UniProtKB-SubCell"/>
</dbReference>
<dbReference type="GO" id="GO:0042742">
    <property type="term" value="P:defense response to bacterium"/>
    <property type="evidence" value="ECO:0007669"/>
    <property type="project" value="UniProtKB-KW"/>
</dbReference>
<comment type="caution">
    <text evidence="12">The sequence shown here is derived from an EMBL/GenBank/DDBJ whole genome shotgun (WGS) entry which is preliminary data.</text>
</comment>
<keyword evidence="8" id="KW-0044">Antibiotic</keyword>